<keyword evidence="2" id="KW-0812">Transmembrane</keyword>
<name>A0A652YXU0_NOCGL</name>
<gene>
    <name evidence="4" type="ORF">FNL38_101671</name>
</gene>
<dbReference type="AlphaFoldDB" id="A0A652YXU0"/>
<dbReference type="Pfam" id="PF16751">
    <property type="entry name" value="RsdA_SigD_bd"/>
    <property type="match status" value="1"/>
</dbReference>
<feature type="transmembrane region" description="Helical" evidence="2">
    <location>
        <begin position="105"/>
        <end position="126"/>
    </location>
</feature>
<organism evidence="4">
    <name type="scientific">Nocardia globerula</name>
    <dbReference type="NCBI Taxonomy" id="1818"/>
    <lineage>
        <taxon>Bacteria</taxon>
        <taxon>Bacillati</taxon>
        <taxon>Actinomycetota</taxon>
        <taxon>Actinomycetes</taxon>
        <taxon>Mycobacteriales</taxon>
        <taxon>Nocardiaceae</taxon>
        <taxon>Nocardia</taxon>
    </lineage>
</organism>
<feature type="compositionally biased region" description="Low complexity" evidence="1">
    <location>
        <begin position="211"/>
        <end position="231"/>
    </location>
</feature>
<evidence type="ECO:0000259" key="3">
    <source>
        <dbReference type="Pfam" id="PF16751"/>
    </source>
</evidence>
<feature type="region of interest" description="Disordered" evidence="1">
    <location>
        <begin position="1"/>
        <end position="20"/>
    </location>
</feature>
<feature type="compositionally biased region" description="Low complexity" evidence="1">
    <location>
        <begin position="252"/>
        <end position="309"/>
    </location>
</feature>
<evidence type="ECO:0000256" key="1">
    <source>
        <dbReference type="SAM" id="MobiDB-lite"/>
    </source>
</evidence>
<evidence type="ECO:0000256" key="2">
    <source>
        <dbReference type="SAM" id="Phobius"/>
    </source>
</evidence>
<feature type="compositionally biased region" description="Basic and acidic residues" evidence="1">
    <location>
        <begin position="1"/>
        <end position="10"/>
    </location>
</feature>
<comment type="caution">
    <text evidence="4">The sequence shown here is derived from an EMBL/GenBank/DDBJ whole genome shotgun (WGS) entry which is preliminary data.</text>
</comment>
<dbReference type="InterPro" id="IPR031928">
    <property type="entry name" value="RsdA_SigD-bd"/>
</dbReference>
<proteinExistence type="predicted"/>
<dbReference type="Gene3D" id="6.10.250.1300">
    <property type="match status" value="1"/>
</dbReference>
<feature type="domain" description="Anti-sigma-D factor RsdA sigma factor binding region" evidence="3">
    <location>
        <begin position="27"/>
        <end position="72"/>
    </location>
</feature>
<sequence length="309" mass="32061">MARDENRDSSDLDDLTAGLADDGAPVDLAAVRRDDALIEAISHGGPVATDSTEQYELALILSKWRDDVVSTPMPEGPLLDDVIAAIESAPPSIADRERSRSRLRLLRPVAAAAAVAAVVIGGGSMLTYGAEPGDALWGVKQVVFTEEANSTVAKIDTTSELEKAERLLAAGDIPEAKKVLDNAAQRAGAVKDSQAKTDLVERWGKLMTQVQETTTQAAPPPLTTTDGLTTLEPPPVTSIPVLPGPTSDLELPGTNPTTSTPNPAIVAPSSTVPSPSANPTTTTTTTLPTTTTPSSSRTTTTSPNVNTPS</sequence>
<keyword evidence="2" id="KW-1133">Transmembrane helix</keyword>
<protein>
    <submittedName>
        <fullName evidence="4">Anti-sigma-D factor RsdA-like protein</fullName>
    </submittedName>
</protein>
<feature type="region of interest" description="Disordered" evidence="1">
    <location>
        <begin position="211"/>
        <end position="309"/>
    </location>
</feature>
<dbReference type="EMBL" id="VNIQ01000001">
    <property type="protein sequence ID" value="TYQ08300.1"/>
    <property type="molecule type" value="Genomic_DNA"/>
</dbReference>
<evidence type="ECO:0000313" key="4">
    <source>
        <dbReference type="EMBL" id="TYQ08300.1"/>
    </source>
</evidence>
<reference evidence="4" key="1">
    <citation type="submission" date="2019-07" db="EMBL/GenBank/DDBJ databases">
        <title>Genomic Encyclopedia of Type Strains, Phase IV (KMG-IV): sequencing the most valuable type-strain genomes for metagenomic binning, comparative biology and taxonomic classification.</title>
        <authorList>
            <person name="Goeker M."/>
        </authorList>
    </citation>
    <scope>NUCLEOTIDE SEQUENCE</scope>
    <source>
        <strain evidence="4">DSM 44596</strain>
    </source>
</reference>
<accession>A0A652YXU0</accession>
<keyword evidence="2" id="KW-0472">Membrane</keyword>